<feature type="signal peptide" evidence="13">
    <location>
        <begin position="1"/>
        <end position="20"/>
    </location>
</feature>
<evidence type="ECO:0000259" key="15">
    <source>
        <dbReference type="PROSITE" id="PS51910"/>
    </source>
</evidence>
<dbReference type="SUPFAM" id="SSF57016">
    <property type="entry name" value="Plant lectins/antimicrobial peptides"/>
    <property type="match status" value="1"/>
</dbReference>
<dbReference type="SUPFAM" id="SSF54106">
    <property type="entry name" value="LysM domain"/>
    <property type="match status" value="2"/>
</dbReference>
<feature type="domain" description="GH18" evidence="15">
    <location>
        <begin position="573"/>
        <end position="941"/>
    </location>
</feature>
<dbReference type="OrthoDB" id="73875at2759"/>
<proteinExistence type="inferred from homology"/>
<dbReference type="Gene3D" id="3.20.20.80">
    <property type="entry name" value="Glycosidases"/>
    <property type="match status" value="1"/>
</dbReference>
<dbReference type="SMART" id="SM00257">
    <property type="entry name" value="LysM"/>
    <property type="match status" value="2"/>
</dbReference>
<feature type="compositionally biased region" description="Low complexity" evidence="12">
    <location>
        <begin position="111"/>
        <end position="124"/>
    </location>
</feature>
<dbReference type="InterPro" id="IPR053214">
    <property type="entry name" value="LysM12-like"/>
</dbReference>
<sequence>MSKVSLAAAWLLLGARIVNAALNLDGTQAVQPLKIDDPSPIGDLTTYYPDQHDCPLPCVDYANIHSWISYLSVKRLQRCKEPMLLQLSVTQHLEDPSSHTLIRSCALEGQSSDSVTSPVNSSSNLQPVENPKKGSDLFQGSLDVAPACSFAGSPVEAELGVIASSGGGIGGNVEDILKGLQKFFDTPDNCDESFAFAYHGQTVASVYIGPGLGKSTVSSALEALSKSWEGIVLASNRTVAQLCGSGRDSTQILGVAFDTTGDLGASFPFNLFICTGRTKSSLEKMAAQWNNGNCVEQADLIPRLDLSIKAFDISRSAATNSSNDNSTSSSRTVIARKVNGQKRSELIKNSENLQKRATCSYIKVVSGDGCSSLVSRCKISAADFTKFNPKSNLCSTLQAGDYVCCSAGDPYTEPKPDPPKQGANGICATHLIQNGDSCDALAKQYGVTVAELEKWNKGKTWAWTECKNMLLGYNMCLSDGRAPLPPPQAGAECGPIVPGTLQPDSTTSIADLNPCPLKACCSNWGFCGVFPAHCDIHKPEGGGPGSKLDGFENTCVSNCGNDIKQNSGAPATFSRVGYYSSFNLERDCLWLSAKNANTDGSYTHIHWAFAEINSSSWKPVIKESKDGQWKEFKELKNVKRIVSFGGWAASTEAATYNIIRSAIITNRNLFASNLATFANEEGIDGIDIDWEYPGAPDILVGGSPIGQKTDGLDYLKFLTVLKQQLGTDRSVSIAAPASYWYLKAFPIDRIAAVIDYIVYMTYDLHGQWDAGNPNAYDQCDSGRCIRSHVNLTETRNSLAIITKAGVPNNKVFVGEASYGRSFHMASDGCWGPMCDFTGSRTQSDANAGRCTKTGGYLSNAELIEIIQRGGATQTFHDGASNSDILLYQGDYVSYMTPTTKETRRSDWKSLNFAGSIDWALDLQAFTTDDMETPPGYHLRERWVAWQERMIVSTQATCVNSHVV</sequence>
<dbReference type="GO" id="GO:0008061">
    <property type="term" value="F:chitin binding"/>
    <property type="evidence" value="ECO:0007669"/>
    <property type="project" value="UniProtKB-KW"/>
</dbReference>
<dbReference type="PROSITE" id="PS51910">
    <property type="entry name" value="GH18_2"/>
    <property type="match status" value="1"/>
</dbReference>
<dbReference type="PROSITE" id="PS51782">
    <property type="entry name" value="LYSM"/>
    <property type="match status" value="2"/>
</dbReference>
<dbReference type="EMBL" id="CAJVRL010000115">
    <property type="protein sequence ID" value="CAG8961706.1"/>
    <property type="molecule type" value="Genomic_DNA"/>
</dbReference>
<dbReference type="PANTHER" id="PTHR47700">
    <property type="entry name" value="V CHITINASE, PUTATIVE (AFU_ORTHOLOGUE AFUA_6G13720)-RELATED"/>
    <property type="match status" value="1"/>
</dbReference>
<gene>
    <name evidence="16" type="ORF">HYFRA_00006246</name>
</gene>
<evidence type="ECO:0000256" key="12">
    <source>
        <dbReference type="SAM" id="MobiDB-lite"/>
    </source>
</evidence>
<evidence type="ECO:0000256" key="10">
    <source>
        <dbReference type="ARBA" id="ARBA00023326"/>
    </source>
</evidence>
<feature type="region of interest" description="Disordered" evidence="12">
    <location>
        <begin position="111"/>
        <end position="132"/>
    </location>
</feature>
<keyword evidence="8" id="KW-0119">Carbohydrate metabolism</keyword>
<dbReference type="PROSITE" id="PS01095">
    <property type="entry name" value="GH18_1"/>
    <property type="match status" value="1"/>
</dbReference>
<evidence type="ECO:0000256" key="11">
    <source>
        <dbReference type="RuleBase" id="RU000489"/>
    </source>
</evidence>
<dbReference type="InterPro" id="IPR036861">
    <property type="entry name" value="Endochitinase-like_sf"/>
</dbReference>
<dbReference type="Proteomes" id="UP000696280">
    <property type="component" value="Unassembled WGS sequence"/>
</dbReference>
<dbReference type="AlphaFoldDB" id="A0A9N9L7J9"/>
<dbReference type="GO" id="GO:0006032">
    <property type="term" value="P:chitin catabolic process"/>
    <property type="evidence" value="ECO:0007669"/>
    <property type="project" value="UniProtKB-KW"/>
</dbReference>
<dbReference type="SMART" id="SM00636">
    <property type="entry name" value="Glyco_18"/>
    <property type="match status" value="1"/>
</dbReference>
<comment type="similarity">
    <text evidence="2">Belongs to the glycosyl hydrolase 18 family. Chitinase class V subfamily.</text>
</comment>
<dbReference type="InterPro" id="IPR036779">
    <property type="entry name" value="LysM_dom_sf"/>
</dbReference>
<evidence type="ECO:0000256" key="13">
    <source>
        <dbReference type="SAM" id="SignalP"/>
    </source>
</evidence>
<dbReference type="GO" id="GO:0008843">
    <property type="term" value="F:endochitinase activity"/>
    <property type="evidence" value="ECO:0007669"/>
    <property type="project" value="UniProtKB-EC"/>
</dbReference>
<reference evidence="16" key="1">
    <citation type="submission" date="2021-07" db="EMBL/GenBank/DDBJ databases">
        <authorList>
            <person name="Durling M."/>
        </authorList>
    </citation>
    <scope>NUCLEOTIDE SEQUENCE</scope>
</reference>
<dbReference type="InterPro" id="IPR018392">
    <property type="entry name" value="LysM"/>
</dbReference>
<dbReference type="Gene3D" id="3.30.60.10">
    <property type="entry name" value="Endochitinase-like"/>
    <property type="match status" value="1"/>
</dbReference>
<organism evidence="16 17">
    <name type="scientific">Hymenoscyphus fraxineus</name>
    <dbReference type="NCBI Taxonomy" id="746836"/>
    <lineage>
        <taxon>Eukaryota</taxon>
        <taxon>Fungi</taxon>
        <taxon>Dikarya</taxon>
        <taxon>Ascomycota</taxon>
        <taxon>Pezizomycotina</taxon>
        <taxon>Leotiomycetes</taxon>
        <taxon>Helotiales</taxon>
        <taxon>Helotiaceae</taxon>
        <taxon>Hymenoscyphus</taxon>
    </lineage>
</organism>
<evidence type="ECO:0000259" key="14">
    <source>
        <dbReference type="PROSITE" id="PS51782"/>
    </source>
</evidence>
<dbReference type="InterPro" id="IPR001002">
    <property type="entry name" value="Chitin-bd_1"/>
</dbReference>
<dbReference type="CDD" id="cd00118">
    <property type="entry name" value="LysM"/>
    <property type="match status" value="1"/>
</dbReference>
<dbReference type="InterPro" id="IPR011583">
    <property type="entry name" value="Chitinase_II/V-like_cat"/>
</dbReference>
<dbReference type="InterPro" id="IPR029070">
    <property type="entry name" value="Chitinase_insertion_sf"/>
</dbReference>
<evidence type="ECO:0000313" key="16">
    <source>
        <dbReference type="EMBL" id="CAG8961706.1"/>
    </source>
</evidence>
<keyword evidence="13" id="KW-0732">Signal</keyword>
<dbReference type="SMART" id="SM00270">
    <property type="entry name" value="ChtBD1"/>
    <property type="match status" value="1"/>
</dbReference>
<evidence type="ECO:0000256" key="7">
    <source>
        <dbReference type="ARBA" id="ARBA00023026"/>
    </source>
</evidence>
<dbReference type="InterPro" id="IPR017853">
    <property type="entry name" value="GH"/>
</dbReference>
<evidence type="ECO:0000256" key="3">
    <source>
        <dbReference type="ARBA" id="ARBA00012729"/>
    </source>
</evidence>
<dbReference type="Pfam" id="PF00704">
    <property type="entry name" value="Glyco_hydro_18"/>
    <property type="match status" value="1"/>
</dbReference>
<keyword evidence="5 11" id="KW-0378">Hydrolase</keyword>
<dbReference type="InterPro" id="IPR001223">
    <property type="entry name" value="Glyco_hydro18_cat"/>
</dbReference>
<dbReference type="Pfam" id="PF00187">
    <property type="entry name" value="Chitin_bind_1"/>
    <property type="match status" value="1"/>
</dbReference>
<feature type="chain" id="PRO_5040270561" description="chitinase" evidence="13">
    <location>
        <begin position="21"/>
        <end position="963"/>
    </location>
</feature>
<dbReference type="Gene3D" id="3.10.350.10">
    <property type="entry name" value="LysM domain"/>
    <property type="match status" value="2"/>
</dbReference>
<dbReference type="GO" id="GO:0000272">
    <property type="term" value="P:polysaccharide catabolic process"/>
    <property type="evidence" value="ECO:0007669"/>
    <property type="project" value="UniProtKB-KW"/>
</dbReference>
<dbReference type="SUPFAM" id="SSF51445">
    <property type="entry name" value="(Trans)glycosidases"/>
    <property type="match status" value="1"/>
</dbReference>
<comment type="catalytic activity">
    <reaction evidence="1">
        <text>Random endo-hydrolysis of N-acetyl-beta-D-glucosaminide (1-&gt;4)-beta-linkages in chitin and chitodextrins.</text>
        <dbReference type="EC" id="3.2.1.14"/>
    </reaction>
</comment>
<dbReference type="EC" id="3.2.1.14" evidence="3"/>
<keyword evidence="6" id="KW-0146">Chitin degradation</keyword>
<dbReference type="CDD" id="cd02878">
    <property type="entry name" value="GH18_zymocin_alpha"/>
    <property type="match status" value="1"/>
</dbReference>
<dbReference type="InterPro" id="IPR001579">
    <property type="entry name" value="Glyco_hydro_18_chit_AS"/>
</dbReference>
<name>A0A9N9L7J9_9HELO</name>
<evidence type="ECO:0000256" key="8">
    <source>
        <dbReference type="ARBA" id="ARBA00023277"/>
    </source>
</evidence>
<feature type="domain" description="LysM" evidence="14">
    <location>
        <begin position="360"/>
        <end position="405"/>
    </location>
</feature>
<dbReference type="Gene3D" id="3.10.50.10">
    <property type="match status" value="1"/>
</dbReference>
<evidence type="ECO:0000256" key="5">
    <source>
        <dbReference type="ARBA" id="ARBA00022801"/>
    </source>
</evidence>
<keyword evidence="7" id="KW-0843">Virulence</keyword>
<evidence type="ECO:0000256" key="1">
    <source>
        <dbReference type="ARBA" id="ARBA00000822"/>
    </source>
</evidence>
<dbReference type="CDD" id="cd00035">
    <property type="entry name" value="ChtBD1"/>
    <property type="match status" value="1"/>
</dbReference>
<comment type="caution">
    <text evidence="16">The sequence shown here is derived from an EMBL/GenBank/DDBJ whole genome shotgun (WGS) entry which is preliminary data.</text>
</comment>
<evidence type="ECO:0000256" key="9">
    <source>
        <dbReference type="ARBA" id="ARBA00023295"/>
    </source>
</evidence>
<dbReference type="Pfam" id="PF01476">
    <property type="entry name" value="LysM"/>
    <property type="match status" value="1"/>
</dbReference>
<accession>A0A9N9L7J9</accession>
<keyword evidence="17" id="KW-1185">Reference proteome</keyword>
<dbReference type="PANTHER" id="PTHR47700:SF2">
    <property type="entry name" value="CHITINASE"/>
    <property type="match status" value="1"/>
</dbReference>
<evidence type="ECO:0000256" key="2">
    <source>
        <dbReference type="ARBA" id="ARBA00008682"/>
    </source>
</evidence>
<evidence type="ECO:0000313" key="17">
    <source>
        <dbReference type="Proteomes" id="UP000696280"/>
    </source>
</evidence>
<feature type="domain" description="LysM" evidence="14">
    <location>
        <begin position="428"/>
        <end position="477"/>
    </location>
</feature>
<evidence type="ECO:0000256" key="6">
    <source>
        <dbReference type="ARBA" id="ARBA00023024"/>
    </source>
</evidence>
<keyword evidence="4" id="KW-0147">Chitin-binding</keyword>
<keyword evidence="9 11" id="KW-0326">Glycosidase</keyword>
<keyword evidence="10" id="KW-0624">Polysaccharide degradation</keyword>
<evidence type="ECO:0000256" key="4">
    <source>
        <dbReference type="ARBA" id="ARBA00022669"/>
    </source>
</evidence>
<dbReference type="SUPFAM" id="SSF54556">
    <property type="entry name" value="Chitinase insertion domain"/>
    <property type="match status" value="1"/>
</dbReference>
<protein>
    <recommendedName>
        <fullName evidence="3">chitinase</fullName>
        <ecNumber evidence="3">3.2.1.14</ecNumber>
    </recommendedName>
</protein>